<dbReference type="PANTHER" id="PTHR10629:SF54">
    <property type="entry name" value="DNA METHYLTRANSFERASE DIM-2"/>
    <property type="match status" value="1"/>
</dbReference>
<dbReference type="PROSITE" id="PS00094">
    <property type="entry name" value="C5_MTASE_1"/>
    <property type="match status" value="1"/>
</dbReference>
<keyword evidence="9" id="KW-1185">Reference proteome</keyword>
<dbReference type="SUPFAM" id="SSF53335">
    <property type="entry name" value="S-adenosyl-L-methionine-dependent methyltransferases"/>
    <property type="match status" value="1"/>
</dbReference>
<keyword evidence="4 5" id="KW-0949">S-adenosyl-L-methionine</keyword>
<evidence type="ECO:0000256" key="2">
    <source>
        <dbReference type="ARBA" id="ARBA00022603"/>
    </source>
</evidence>
<gene>
    <name evidence="8" type="ORF">K444DRAFT_658273</name>
</gene>
<dbReference type="Gene3D" id="3.40.50.150">
    <property type="entry name" value="Vaccinia Virus protein VP39"/>
    <property type="match status" value="1"/>
</dbReference>
<dbReference type="Pfam" id="PF25423">
    <property type="entry name" value="DUF7893"/>
    <property type="match status" value="1"/>
</dbReference>
<feature type="region of interest" description="Disordered" evidence="6">
    <location>
        <begin position="1316"/>
        <end position="1467"/>
    </location>
</feature>
<organism evidence="8 9">
    <name type="scientific">Hyaloscypha bicolor E</name>
    <dbReference type="NCBI Taxonomy" id="1095630"/>
    <lineage>
        <taxon>Eukaryota</taxon>
        <taxon>Fungi</taxon>
        <taxon>Dikarya</taxon>
        <taxon>Ascomycota</taxon>
        <taxon>Pezizomycotina</taxon>
        <taxon>Leotiomycetes</taxon>
        <taxon>Helotiales</taxon>
        <taxon>Hyaloscyphaceae</taxon>
        <taxon>Hyaloscypha</taxon>
        <taxon>Hyaloscypha bicolor</taxon>
    </lineage>
</organism>
<feature type="region of interest" description="Disordered" evidence="6">
    <location>
        <begin position="1202"/>
        <end position="1300"/>
    </location>
</feature>
<feature type="compositionally biased region" description="Polar residues" evidence="6">
    <location>
        <begin position="13"/>
        <end position="32"/>
    </location>
</feature>
<feature type="active site" evidence="5">
    <location>
        <position position="850"/>
    </location>
</feature>
<keyword evidence="2 5" id="KW-0489">Methyltransferase</keyword>
<dbReference type="GO" id="GO:0003886">
    <property type="term" value="F:DNA (cytosine-5-)-methyltransferase activity"/>
    <property type="evidence" value="ECO:0007669"/>
    <property type="project" value="UniProtKB-EC"/>
</dbReference>
<feature type="compositionally biased region" description="Polar residues" evidence="6">
    <location>
        <begin position="1367"/>
        <end position="1394"/>
    </location>
</feature>
<feature type="domain" description="DUF7893" evidence="7">
    <location>
        <begin position="285"/>
        <end position="373"/>
    </location>
</feature>
<protein>
    <recommendedName>
        <fullName evidence="1">DNA (cytosine-5-)-methyltransferase</fullName>
        <ecNumber evidence="1">2.1.1.37</ecNumber>
    </recommendedName>
</protein>
<feature type="compositionally biased region" description="Basic and acidic residues" evidence="6">
    <location>
        <begin position="1397"/>
        <end position="1412"/>
    </location>
</feature>
<dbReference type="Pfam" id="PF00145">
    <property type="entry name" value="DNA_methylase"/>
    <property type="match status" value="1"/>
</dbReference>
<dbReference type="PRINTS" id="PR00105">
    <property type="entry name" value="C5METTRFRASE"/>
</dbReference>
<dbReference type="PANTHER" id="PTHR10629">
    <property type="entry name" value="CYTOSINE-SPECIFIC METHYLTRANSFERASE"/>
    <property type="match status" value="1"/>
</dbReference>
<feature type="region of interest" description="Disordered" evidence="6">
    <location>
        <begin position="1"/>
        <end position="101"/>
    </location>
</feature>
<dbReference type="Gene3D" id="2.30.30.490">
    <property type="match status" value="1"/>
</dbReference>
<dbReference type="GO" id="GO:0005634">
    <property type="term" value="C:nucleus"/>
    <property type="evidence" value="ECO:0007669"/>
    <property type="project" value="TreeGrafter"/>
</dbReference>
<keyword evidence="3 5" id="KW-0808">Transferase</keyword>
<evidence type="ECO:0000256" key="5">
    <source>
        <dbReference type="PROSITE-ProRule" id="PRU01016"/>
    </source>
</evidence>
<dbReference type="GO" id="GO:0032259">
    <property type="term" value="P:methylation"/>
    <property type="evidence" value="ECO:0007669"/>
    <property type="project" value="UniProtKB-KW"/>
</dbReference>
<evidence type="ECO:0000256" key="4">
    <source>
        <dbReference type="ARBA" id="ARBA00022691"/>
    </source>
</evidence>
<sequence length="1534" mass="170809">MPPMILDQFENPFRSSSSNSFHDAANSFSPNHVATEPLFKDQDEISEEGESSSASSTQWAGFSSPAGSPVCESNQDPDKSESESELDENVFGSDSHDQPLVSESENLRGSFQQSHGQASLQPSQLTIPRSQYYGYKPPLDICEEKVAVKDLMDALKQQKLANQSSGPNNGEYDAYFEELELSNFAVYLPPSNTWHPCEMQGLQVLATKTGRGSFYFDGILSTGSTRRYVQGVPFEICSIGNYGKDSDEVGRDIWIQSVLNEKSKSNIFYSLATPSSEYERFHEGFLWLANLAKHFVDFCQSSEHPVSIHHFRLDFYAWLKQTHGASLAFNSWYQEYGNQDFRRAVARNIPFLFKESIGVDGGLRSQPIWRETMERDSVPNQQIQEKMTVVTPYVYECFKDISFGHHLLPIEPSSISKMQQTTQGKILDLTTSSLSASKPDKSPASRIPNRLTEVTVQVHTVQKKIKHIKIGDVLSVTKDGRGSVWKDEASQWKAASDCWYVCVQGIHEPNNGQKSYDAIWLYSPADTMCGLMKYPWPNELFLSDNCTCSHKRIEEDEILDVVSVLWHGYPSEAGRRLVVRQTYLENERFVTLQEAHKKCEHLKERDQTGTSINLSKYPIGQTVLIAPSQKSRHGLEPYEIVKYITEGSKHFAVLNRLRRRREIDGTGRPNELVYTTSHTEKVSVNKLERTCLVRLYRESDAEDRRIPAPYSRDGTGNAFYITSRLREENGISKLIPIEEDLPQTLIQGFDPTSILPESRKVLRGMDLYCGGGNFGRGIEEGGAVHNEWAVDLNKNAIHTYSANLKDPAGTKLFYGSVDDLLKQALQENPKKSDLIPFPGEVDCISAGSPCQGFSKLNVARNNDTGLKNQSLVASVASYVDFYRPKYGILENVMAMAQKSGNRDKDVLSQLICAIVGIGFQLQVFVLDAWSTGSPQSRTRLFVAFAAPGLEPLKHPELSHSHPPKVRDFGLGKLANGQSFGHRIRGLTPFEYVTAGDATKDLPRIGDGCTYQCTKEPDHVSGSGMSTDLRNQIRAIPTFPRGMNFSKAWNESNGVMTQEQRDLFPLYTREGKLRENTKHGSHAWGRVSPKGLFPTIVVALSAADSRVGCNLHWDDHRYLTTMEARRAQSFPDDEILLGSPAEGWKLMGNSVARSVALALGLSLREAWLKNDPDNEPLPTKDNISSPVLKERRSGIEIVIHTSARRSKPKTEQVKASAKQQTTPVVDAELASKSLGKANRRTVAPKKARGSRLVPDLESPMGEEGASSISSINRPVFTNTGRSRREIPDSMEASADEDSLPKETFHRFLGSLELRTPSSRDELALSESGENSKSRQAKLTSRKRPHGMIQKSEEMAHERSRKVPRVIIPSTTSSSGPASRPTNRQHPKAQSLNASTLVKKLDDVRRDQSRRRPEPLSNDDDDGDSNKEIAAAPSYSAQPSSLKSSVKSRANQTANSSSSKTPSKENAKDRVVISLVTEDEHEDEDEDLGTTAGLLGRAGVPSASKYVPVDNGNLLAYAQTNRFMNHGKNRKRVTVR</sequence>
<dbReference type="GO" id="GO:0044027">
    <property type="term" value="P:negative regulation of gene expression via chromosomal CpG island methylation"/>
    <property type="evidence" value="ECO:0007669"/>
    <property type="project" value="TreeGrafter"/>
</dbReference>
<dbReference type="Proteomes" id="UP000235371">
    <property type="component" value="Unassembled WGS sequence"/>
</dbReference>
<dbReference type="InterPro" id="IPR018117">
    <property type="entry name" value="C5_DNA_meth_AS"/>
</dbReference>
<dbReference type="EC" id="2.1.1.37" evidence="1"/>
<dbReference type="OrthoDB" id="5376140at2759"/>
<dbReference type="EMBL" id="KZ613740">
    <property type="protein sequence ID" value="PMD67159.1"/>
    <property type="molecule type" value="Genomic_DNA"/>
</dbReference>
<evidence type="ECO:0000259" key="7">
    <source>
        <dbReference type="Pfam" id="PF25423"/>
    </source>
</evidence>
<dbReference type="Gene3D" id="3.90.120.10">
    <property type="entry name" value="DNA Methylase, subunit A, domain 2"/>
    <property type="match status" value="1"/>
</dbReference>
<proteinExistence type="inferred from homology"/>
<dbReference type="InterPro" id="IPR057215">
    <property type="entry name" value="DUF7893"/>
</dbReference>
<feature type="compositionally biased region" description="Polar residues" evidence="6">
    <location>
        <begin position="1440"/>
        <end position="1459"/>
    </location>
</feature>
<reference evidence="8 9" key="1">
    <citation type="submission" date="2016-04" db="EMBL/GenBank/DDBJ databases">
        <title>A degradative enzymes factory behind the ericoid mycorrhizal symbiosis.</title>
        <authorList>
            <consortium name="DOE Joint Genome Institute"/>
            <person name="Martino E."/>
            <person name="Morin E."/>
            <person name="Grelet G."/>
            <person name="Kuo A."/>
            <person name="Kohler A."/>
            <person name="Daghino S."/>
            <person name="Barry K."/>
            <person name="Choi C."/>
            <person name="Cichocki N."/>
            <person name="Clum A."/>
            <person name="Copeland A."/>
            <person name="Hainaut M."/>
            <person name="Haridas S."/>
            <person name="Labutti K."/>
            <person name="Lindquist E."/>
            <person name="Lipzen A."/>
            <person name="Khouja H.-R."/>
            <person name="Murat C."/>
            <person name="Ohm R."/>
            <person name="Olson A."/>
            <person name="Spatafora J."/>
            <person name="Veneault-Fourrey C."/>
            <person name="Henrissat B."/>
            <person name="Grigoriev I."/>
            <person name="Martin F."/>
            <person name="Perotto S."/>
        </authorList>
    </citation>
    <scope>NUCLEOTIDE SEQUENCE [LARGE SCALE GENOMIC DNA]</scope>
    <source>
        <strain evidence="8 9">E</strain>
    </source>
</reference>
<dbReference type="STRING" id="1095630.A0A2J6TVV1"/>
<dbReference type="FunFam" id="3.90.120.10:FF:000009">
    <property type="entry name" value="DNA methyltransferase Dim-2"/>
    <property type="match status" value="1"/>
</dbReference>
<accession>A0A2J6TVV1</accession>
<dbReference type="RefSeq" id="XP_024744063.1">
    <property type="nucleotide sequence ID" value="XM_024886242.1"/>
</dbReference>
<evidence type="ECO:0000256" key="1">
    <source>
        <dbReference type="ARBA" id="ARBA00011975"/>
    </source>
</evidence>
<dbReference type="InterPro" id="IPR001525">
    <property type="entry name" value="C5_MeTfrase"/>
</dbReference>
<evidence type="ECO:0000256" key="3">
    <source>
        <dbReference type="ARBA" id="ARBA00022679"/>
    </source>
</evidence>
<feature type="compositionally biased region" description="Low complexity" evidence="6">
    <location>
        <begin position="1428"/>
        <end position="1439"/>
    </location>
</feature>
<dbReference type="InterPro" id="IPR029063">
    <property type="entry name" value="SAM-dependent_MTases_sf"/>
</dbReference>
<name>A0A2J6TVV1_9HELO</name>
<feature type="compositionally biased region" description="Polar residues" evidence="6">
    <location>
        <begin position="1265"/>
        <end position="1279"/>
    </location>
</feature>
<feature type="compositionally biased region" description="Basic residues" evidence="6">
    <location>
        <begin position="1236"/>
        <end position="1248"/>
    </location>
</feature>
<dbReference type="GeneID" id="36594319"/>
<evidence type="ECO:0000313" key="8">
    <source>
        <dbReference type="EMBL" id="PMD67159.1"/>
    </source>
</evidence>
<dbReference type="PROSITE" id="PS51679">
    <property type="entry name" value="SAM_MT_C5"/>
    <property type="match status" value="1"/>
</dbReference>
<dbReference type="InParanoid" id="A0A2J6TVV1"/>
<dbReference type="GO" id="GO:0003677">
    <property type="term" value="F:DNA binding"/>
    <property type="evidence" value="ECO:0007669"/>
    <property type="project" value="TreeGrafter"/>
</dbReference>
<comment type="similarity">
    <text evidence="5">Belongs to the class I-like SAM-binding methyltransferase superfamily. C5-methyltransferase family.</text>
</comment>
<dbReference type="InterPro" id="IPR050390">
    <property type="entry name" value="C5-Methyltransferase"/>
</dbReference>
<evidence type="ECO:0000313" key="9">
    <source>
        <dbReference type="Proteomes" id="UP000235371"/>
    </source>
</evidence>
<dbReference type="InterPro" id="IPR043151">
    <property type="entry name" value="BAH_sf"/>
</dbReference>
<evidence type="ECO:0000256" key="6">
    <source>
        <dbReference type="SAM" id="MobiDB-lite"/>
    </source>
</evidence>